<feature type="compositionally biased region" description="Acidic residues" evidence="1">
    <location>
        <begin position="958"/>
        <end position="1028"/>
    </location>
</feature>
<feature type="region of interest" description="Disordered" evidence="1">
    <location>
        <begin position="424"/>
        <end position="460"/>
    </location>
</feature>
<dbReference type="AlphaFoldDB" id="A0A8H4CPQ4"/>
<feature type="region of interest" description="Disordered" evidence="1">
    <location>
        <begin position="918"/>
        <end position="1107"/>
    </location>
</feature>
<reference evidence="2" key="1">
    <citation type="journal article" date="2020" name="Phytopathology">
        <title>Genome sequence and comparative analysis of Colletotrichum gloeosporioides isolated from Liriodendron leaves.</title>
        <authorList>
            <person name="Fu F.F."/>
            <person name="Hao Z."/>
            <person name="Wang P."/>
            <person name="Lu Y."/>
            <person name="Xue L.J."/>
            <person name="Wei G."/>
            <person name="Tian Y."/>
            <person name="Baishi H."/>
            <person name="Xu H."/>
            <person name="Shi J."/>
            <person name="Cheng T."/>
            <person name="Wang G."/>
            <person name="Yi Y."/>
            <person name="Chen J."/>
        </authorList>
    </citation>
    <scope>NUCLEOTIDE SEQUENCE</scope>
    <source>
        <strain evidence="2">Lc1</strain>
    </source>
</reference>
<dbReference type="GeneID" id="69014747"/>
<evidence type="ECO:0000313" key="3">
    <source>
        <dbReference type="Proteomes" id="UP000613401"/>
    </source>
</evidence>
<dbReference type="EMBL" id="WVTB01000027">
    <property type="protein sequence ID" value="KAF3807868.1"/>
    <property type="molecule type" value="Genomic_DNA"/>
</dbReference>
<keyword evidence="3" id="KW-1185">Reference proteome</keyword>
<feature type="compositionally biased region" description="Basic and acidic residues" evidence="1">
    <location>
        <begin position="1029"/>
        <end position="1052"/>
    </location>
</feature>
<gene>
    <name evidence="2" type="ORF">GCG54_00007603</name>
</gene>
<accession>A0A8H4CPQ4</accession>
<comment type="caution">
    <text evidence="2">The sequence shown here is derived from an EMBL/GenBank/DDBJ whole genome shotgun (WGS) entry which is preliminary data.</text>
</comment>
<name>A0A8H4CPQ4_COLGL</name>
<protein>
    <submittedName>
        <fullName evidence="2">Uncharacterized protein</fullName>
    </submittedName>
</protein>
<reference evidence="2" key="2">
    <citation type="submission" date="2020-03" db="EMBL/GenBank/DDBJ databases">
        <authorList>
            <person name="Fu F.-F."/>
            <person name="Chen J."/>
        </authorList>
    </citation>
    <scope>NUCLEOTIDE SEQUENCE</scope>
    <source>
        <strain evidence="2">Lc1</strain>
    </source>
</reference>
<proteinExistence type="predicted"/>
<evidence type="ECO:0000313" key="2">
    <source>
        <dbReference type="EMBL" id="KAF3807868.1"/>
    </source>
</evidence>
<feature type="compositionally biased region" description="Acidic residues" evidence="1">
    <location>
        <begin position="1072"/>
        <end position="1094"/>
    </location>
</feature>
<sequence length="1146" mass="131091">MAKLSDLPLELVRHIASFLRPDWPGALLLDHDEGWEWVYDIREVHNANRASLLNFSYTSKAYHVGLAPELVRSLGILDRTGRNELPMLFKLLRYLLHNPASSPSAVRKLFIDLYSDKHTGRSSGLDHVCQRDMDLLKEAALCFGINIWRETLAWNDDMVGWSIGEVFIHVPHSLKGFLVGLIILNLPNIRDLSIVLPPASHMAVTQLLRLVQKRRAVDNDMQPILHLESIAVRNWNFDDIQPRGFETLFDFRPQASIYFCNCILDAPLPWAPNITSLVFRDVKGIALSTVCQLINETLRLTKFIYIQKVESENSPVLSPGSMFRALKKHGSSLKTLCLGVFLWYQSFPDQTPPPYINSFKEFTVLEQMWINCSCFGDRYGVGSKVLRTIPTSLWRLHLAGSVEILEDDMLRWAEILSGKRFDEEDDEGYDEAYDEAYEEEDDEEDNDAGDGEDDEEDMMEDLEEDNNDNDYVHIPEHLAWDIGLDNFDHEVHEAFRDSKRLSDLPPEMIRHIGSFLCPHWPGELILDHGRYHDWVWDVYEEQNDNWESLFNFSYTSRVFKQILTPVCLQSVGLSNRIHNRNGDKDVRKLFDLLRLLLHNLAASCSVVRKLLVSMPSEDYPCESFDLSRVSHQRDMQLLEEAARSVGFDIWKETFACKNDEASGIIGEILTAKSTFQLRFLNGFLVGLLILHLWNVRDLTVLFPAISLMAMTNLLRRVQRLKANGNEGCPILHLHSVAICTSWSFRHQWPGGLEALFSLRPQASVYLRECRLDAPLTWSSRITSLALRDMEGMSMSTLTSLILNCSRLKRFVYTHDVDDGSDIPSPGAILQALKKHGSSLEVLCLNFHSFGDPHDALPSPYIDSFNDFQSLEALWINCACFGDLKSSVLRTIPTSLNKLHLAGEVGVVADDLEWWAETLTSESSEEEDIDPLAGWGFSSDDESEESGSQDGKGDSHDQAEDEMDIEEDFSEQEEEDMNGGEVGENEFEEDEHGQDQNDLESYGEDVCEEQLCEEDTYTEEDSEYEAYEESEGKHNCEDEHQDKREDEQDRDNQDENQQNENEQADNQTGNQEDSQESEDETDEDSDKENEGEDEVDEKRPNRIHIPSELAYDADIYAISDRVTEAFLNDELIDFRDCVDSEPGQWYS</sequence>
<dbReference type="RefSeq" id="XP_045267027.1">
    <property type="nucleotide sequence ID" value="XM_045407582.1"/>
</dbReference>
<dbReference type="Proteomes" id="UP000613401">
    <property type="component" value="Unassembled WGS sequence"/>
</dbReference>
<evidence type="ECO:0000256" key="1">
    <source>
        <dbReference type="SAM" id="MobiDB-lite"/>
    </source>
</evidence>
<organism evidence="2 3">
    <name type="scientific">Colletotrichum gloeosporioides</name>
    <name type="common">Anthracnose fungus</name>
    <name type="synonym">Glomerella cingulata</name>
    <dbReference type="NCBI Taxonomy" id="474922"/>
    <lineage>
        <taxon>Eukaryota</taxon>
        <taxon>Fungi</taxon>
        <taxon>Dikarya</taxon>
        <taxon>Ascomycota</taxon>
        <taxon>Pezizomycotina</taxon>
        <taxon>Sordariomycetes</taxon>
        <taxon>Hypocreomycetidae</taxon>
        <taxon>Glomerellales</taxon>
        <taxon>Glomerellaceae</taxon>
        <taxon>Colletotrichum</taxon>
        <taxon>Colletotrichum gloeosporioides species complex</taxon>
    </lineage>
</organism>
<feature type="compositionally biased region" description="Low complexity" evidence="1">
    <location>
        <begin position="1054"/>
        <end position="1066"/>
    </location>
</feature>